<dbReference type="AlphaFoldDB" id="A0A844FEN9"/>
<gene>
    <name evidence="1" type="ORF">FYJ27_01760</name>
</gene>
<protein>
    <submittedName>
        <fullName evidence="1">Uncharacterized protein</fullName>
    </submittedName>
</protein>
<accession>A0A844FEN9</accession>
<comment type="caution">
    <text evidence="1">The sequence shown here is derived from an EMBL/GenBank/DDBJ whole genome shotgun (WGS) entry which is preliminary data.</text>
</comment>
<reference evidence="1 2" key="1">
    <citation type="submission" date="2019-08" db="EMBL/GenBank/DDBJ databases">
        <title>In-depth cultivation of the pig gut microbiome towards novel bacterial diversity and tailored functional studies.</title>
        <authorList>
            <person name="Wylensek D."/>
            <person name="Hitch T.C.A."/>
            <person name="Clavel T."/>
        </authorList>
    </citation>
    <scope>NUCLEOTIDE SEQUENCE [LARGE SCALE GENOMIC DNA]</scope>
    <source>
        <strain evidence="1 2">Med78-601-WT-4W-RMD-3</strain>
    </source>
</reference>
<sequence>MDKERIKKILNDFIDYVDEVQDFSIANEVEEIDRSTLDGENIERKPTGITNIYITTFKEPK</sequence>
<evidence type="ECO:0000313" key="1">
    <source>
        <dbReference type="EMBL" id="MSS42464.1"/>
    </source>
</evidence>
<name>A0A844FEN9_9FIRM</name>
<organism evidence="1 2">
    <name type="scientific">Anaerosalibacter bizertensis</name>
    <dbReference type="NCBI Taxonomy" id="932217"/>
    <lineage>
        <taxon>Bacteria</taxon>
        <taxon>Bacillati</taxon>
        <taxon>Bacillota</taxon>
        <taxon>Tissierellia</taxon>
        <taxon>Tissierellales</taxon>
        <taxon>Sporanaerobacteraceae</taxon>
        <taxon>Anaerosalibacter</taxon>
    </lineage>
</organism>
<dbReference type="RefSeq" id="WP_154482243.1">
    <property type="nucleotide sequence ID" value="NZ_VULR01000002.1"/>
</dbReference>
<proteinExistence type="predicted"/>
<dbReference type="EMBL" id="VULR01000002">
    <property type="protein sequence ID" value="MSS42464.1"/>
    <property type="molecule type" value="Genomic_DNA"/>
</dbReference>
<dbReference type="Proteomes" id="UP000462760">
    <property type="component" value="Unassembled WGS sequence"/>
</dbReference>
<evidence type="ECO:0000313" key="2">
    <source>
        <dbReference type="Proteomes" id="UP000462760"/>
    </source>
</evidence>